<name>A0A0C2MSI4_THEKT</name>
<dbReference type="PROSITE" id="PS50053">
    <property type="entry name" value="UBIQUITIN_2"/>
    <property type="match status" value="1"/>
</dbReference>
<evidence type="ECO:0000256" key="2">
    <source>
        <dbReference type="ARBA" id="ARBA00023242"/>
    </source>
</evidence>
<keyword evidence="2" id="KW-0539">Nucleus</keyword>
<proteinExistence type="predicted"/>
<dbReference type="GO" id="GO:0045944">
    <property type="term" value="P:positive regulation of transcription by RNA polymerase II"/>
    <property type="evidence" value="ECO:0007669"/>
    <property type="project" value="TreeGrafter"/>
</dbReference>
<organism evidence="4 5">
    <name type="scientific">Thelohanellus kitauei</name>
    <name type="common">Myxosporean</name>
    <dbReference type="NCBI Taxonomy" id="669202"/>
    <lineage>
        <taxon>Eukaryota</taxon>
        <taxon>Metazoa</taxon>
        <taxon>Cnidaria</taxon>
        <taxon>Myxozoa</taxon>
        <taxon>Myxosporea</taxon>
        <taxon>Bivalvulida</taxon>
        <taxon>Platysporina</taxon>
        <taxon>Myxobolidae</taxon>
        <taxon>Thelohanellus</taxon>
    </lineage>
</organism>
<dbReference type="PANTHER" id="PTHR47187">
    <property type="entry name" value="NFATC2-INTERACTING PROTEIN"/>
    <property type="match status" value="1"/>
</dbReference>
<accession>A0A0C2MSI4</accession>
<gene>
    <name evidence="4" type="ORF">RF11_02482</name>
</gene>
<dbReference type="AlphaFoldDB" id="A0A0C2MSI4"/>
<keyword evidence="5" id="KW-1185">Reference proteome</keyword>
<sequence>MPQYFVYVTVRGQLVKLEFQRKIPILEIAKLVSQREDVDPKRISLTYKGEVIDQSRTMDDLRIADLSILECMILDEDHPLVKENASKYQDIYERTGIKVKIQGSSRESMSYFMSEVCLTRDKEDKFDTIIDRYAVDTQIDKKKFKFIFDGSYLDLDLTPRDMYLDCDFCIDVIPID</sequence>
<reference evidence="4 5" key="1">
    <citation type="journal article" date="2014" name="Genome Biol. Evol.">
        <title>The genome of the myxosporean Thelohanellus kitauei shows adaptations to nutrient acquisition within its fish host.</title>
        <authorList>
            <person name="Yang Y."/>
            <person name="Xiong J."/>
            <person name="Zhou Z."/>
            <person name="Huo F."/>
            <person name="Miao W."/>
            <person name="Ran C."/>
            <person name="Liu Y."/>
            <person name="Zhang J."/>
            <person name="Feng J."/>
            <person name="Wang M."/>
            <person name="Wang M."/>
            <person name="Wang L."/>
            <person name="Yao B."/>
        </authorList>
    </citation>
    <scope>NUCLEOTIDE SEQUENCE [LARGE SCALE GENOMIC DNA]</scope>
    <source>
        <strain evidence="4">Wuqing</strain>
    </source>
</reference>
<dbReference type="InterPro" id="IPR052324">
    <property type="entry name" value="NFATC2-Int_DNA_Repair"/>
</dbReference>
<evidence type="ECO:0000259" key="3">
    <source>
        <dbReference type="PROSITE" id="PS50053"/>
    </source>
</evidence>
<dbReference type="Gene3D" id="3.10.20.90">
    <property type="entry name" value="Phosphatidylinositol 3-kinase Catalytic Subunit, Chain A, domain 1"/>
    <property type="match status" value="2"/>
</dbReference>
<evidence type="ECO:0000256" key="1">
    <source>
        <dbReference type="ARBA" id="ARBA00004123"/>
    </source>
</evidence>
<evidence type="ECO:0000313" key="5">
    <source>
        <dbReference type="Proteomes" id="UP000031668"/>
    </source>
</evidence>
<dbReference type="Pfam" id="PF11976">
    <property type="entry name" value="Rad60-SLD"/>
    <property type="match status" value="1"/>
</dbReference>
<dbReference type="SUPFAM" id="SSF54236">
    <property type="entry name" value="Ubiquitin-like"/>
    <property type="match status" value="2"/>
</dbReference>
<dbReference type="EMBL" id="JWZT01002106">
    <property type="protein sequence ID" value="KII70266.1"/>
    <property type="molecule type" value="Genomic_DNA"/>
</dbReference>
<comment type="caution">
    <text evidence="4">The sequence shown here is derived from an EMBL/GenBank/DDBJ whole genome shotgun (WGS) entry which is preliminary data.</text>
</comment>
<dbReference type="InterPro" id="IPR000626">
    <property type="entry name" value="Ubiquitin-like_dom"/>
</dbReference>
<dbReference type="Pfam" id="PF00240">
    <property type="entry name" value="ubiquitin"/>
    <property type="match status" value="1"/>
</dbReference>
<dbReference type="GO" id="GO:0005634">
    <property type="term" value="C:nucleus"/>
    <property type="evidence" value="ECO:0007669"/>
    <property type="project" value="UniProtKB-SubCell"/>
</dbReference>
<dbReference type="PANTHER" id="PTHR47187:SF1">
    <property type="entry name" value="NFATC2-INTERACTING PROTEIN"/>
    <property type="match status" value="1"/>
</dbReference>
<feature type="domain" description="Ubiquitin-like" evidence="3">
    <location>
        <begin position="6"/>
        <end position="73"/>
    </location>
</feature>
<protein>
    <submittedName>
        <fullName evidence="4">NFATC2-interacting protein</fullName>
    </submittedName>
</protein>
<comment type="subcellular location">
    <subcellularLocation>
        <location evidence="1">Nucleus</location>
    </subcellularLocation>
</comment>
<dbReference type="InterPro" id="IPR029071">
    <property type="entry name" value="Ubiquitin-like_domsf"/>
</dbReference>
<dbReference type="Proteomes" id="UP000031668">
    <property type="component" value="Unassembled WGS sequence"/>
</dbReference>
<dbReference type="CDD" id="cd01763">
    <property type="entry name" value="Ubl_SUMO_like"/>
    <property type="match status" value="1"/>
</dbReference>
<evidence type="ECO:0000313" key="4">
    <source>
        <dbReference type="EMBL" id="KII70266.1"/>
    </source>
</evidence>
<dbReference type="InterPro" id="IPR022617">
    <property type="entry name" value="Rad60/SUMO-like_dom"/>
</dbReference>